<feature type="signal peptide" evidence="6">
    <location>
        <begin position="1"/>
        <end position="23"/>
    </location>
</feature>
<evidence type="ECO:0000256" key="6">
    <source>
        <dbReference type="SAM" id="SignalP"/>
    </source>
</evidence>
<dbReference type="PANTHER" id="PTHR42852">
    <property type="entry name" value="THIOL:DISULFIDE INTERCHANGE PROTEIN DSBE"/>
    <property type="match status" value="1"/>
</dbReference>
<dbReference type="CDD" id="cd02966">
    <property type="entry name" value="TlpA_like_family"/>
    <property type="match status" value="1"/>
</dbReference>
<protein>
    <recommendedName>
        <fullName evidence="7">Thioredoxin domain-containing protein</fullName>
    </recommendedName>
</protein>
<keyword evidence="3" id="KW-1015">Disulfide bond</keyword>
<dbReference type="PROSITE" id="PS51257">
    <property type="entry name" value="PROKAR_LIPOPROTEIN"/>
    <property type="match status" value="1"/>
</dbReference>
<keyword evidence="9" id="KW-1185">Reference proteome</keyword>
<feature type="chain" id="PRO_5001939652" description="Thioredoxin domain-containing protein" evidence="6">
    <location>
        <begin position="24"/>
        <end position="494"/>
    </location>
</feature>
<dbReference type="Proteomes" id="UP000029736">
    <property type="component" value="Unassembled WGS sequence"/>
</dbReference>
<evidence type="ECO:0000259" key="7">
    <source>
        <dbReference type="PROSITE" id="PS51352"/>
    </source>
</evidence>
<dbReference type="Gene3D" id="3.40.30.10">
    <property type="entry name" value="Glutaredoxin"/>
    <property type="match status" value="1"/>
</dbReference>
<dbReference type="GO" id="GO:0017004">
    <property type="term" value="P:cytochrome complex assembly"/>
    <property type="evidence" value="ECO:0007669"/>
    <property type="project" value="UniProtKB-KW"/>
</dbReference>
<feature type="region of interest" description="Disordered" evidence="5">
    <location>
        <begin position="19"/>
        <end position="47"/>
    </location>
</feature>
<keyword evidence="2" id="KW-0201">Cytochrome c-type biogenesis</keyword>
<comment type="subcellular location">
    <subcellularLocation>
        <location evidence="1">Cell envelope</location>
    </subcellularLocation>
</comment>
<dbReference type="Pfam" id="PF00578">
    <property type="entry name" value="AhpC-TSA"/>
    <property type="match status" value="1"/>
</dbReference>
<reference evidence="8 9" key="1">
    <citation type="journal article" date="2014" name="Int. J. Syst. Evol. Microbiol.">
        <title>Phaeodactylibacter xiamenensis gen. nov., sp. nov., a member of the family Saprospiraceae isolated from the marine alga Phaeodactylum tricornutum.</title>
        <authorList>
            <person name="Chen Z.Jr."/>
            <person name="Lei X."/>
            <person name="Lai Q."/>
            <person name="Li Y."/>
            <person name="Zhang B."/>
            <person name="Zhang J."/>
            <person name="Zhang H."/>
            <person name="Yang L."/>
            <person name="Zheng W."/>
            <person name="Tian Y."/>
            <person name="Yu Z."/>
            <person name="Xu H.Jr."/>
            <person name="Zheng T."/>
        </authorList>
    </citation>
    <scope>NUCLEOTIDE SEQUENCE [LARGE SCALE GENOMIC DNA]</scope>
    <source>
        <strain evidence="8 9">KD52</strain>
    </source>
</reference>
<evidence type="ECO:0000256" key="2">
    <source>
        <dbReference type="ARBA" id="ARBA00022748"/>
    </source>
</evidence>
<feature type="domain" description="Thioredoxin" evidence="7">
    <location>
        <begin position="356"/>
        <end position="492"/>
    </location>
</feature>
<dbReference type="Pfam" id="PF17127">
    <property type="entry name" value="DUF5106"/>
    <property type="match status" value="1"/>
</dbReference>
<dbReference type="InterPro" id="IPR017937">
    <property type="entry name" value="Thioredoxin_CS"/>
</dbReference>
<comment type="caution">
    <text evidence="8">The sequence shown here is derived from an EMBL/GenBank/DDBJ whole genome shotgun (WGS) entry which is preliminary data.</text>
</comment>
<name>A0A098RZ56_9BACT</name>
<dbReference type="PROSITE" id="PS00194">
    <property type="entry name" value="THIOREDOXIN_1"/>
    <property type="match status" value="1"/>
</dbReference>
<dbReference type="InterPro" id="IPR000866">
    <property type="entry name" value="AhpC/TSA"/>
</dbReference>
<dbReference type="EMBL" id="JPOS01000090">
    <property type="protein sequence ID" value="KGE85409.1"/>
    <property type="molecule type" value="Genomic_DNA"/>
</dbReference>
<dbReference type="GO" id="GO:0016209">
    <property type="term" value="F:antioxidant activity"/>
    <property type="evidence" value="ECO:0007669"/>
    <property type="project" value="InterPro"/>
</dbReference>
<evidence type="ECO:0000256" key="1">
    <source>
        <dbReference type="ARBA" id="ARBA00004196"/>
    </source>
</evidence>
<dbReference type="STRING" id="1524460.IX84_28400"/>
<feature type="compositionally biased region" description="Polar residues" evidence="5">
    <location>
        <begin position="19"/>
        <end position="33"/>
    </location>
</feature>
<evidence type="ECO:0000256" key="4">
    <source>
        <dbReference type="ARBA" id="ARBA00023284"/>
    </source>
</evidence>
<accession>A0A098RZ56</accession>
<dbReference type="GO" id="GO:0030313">
    <property type="term" value="C:cell envelope"/>
    <property type="evidence" value="ECO:0007669"/>
    <property type="project" value="UniProtKB-SubCell"/>
</dbReference>
<dbReference type="InterPro" id="IPR050553">
    <property type="entry name" value="Thioredoxin_ResA/DsbE_sf"/>
</dbReference>
<evidence type="ECO:0000313" key="8">
    <source>
        <dbReference type="EMBL" id="KGE85409.1"/>
    </source>
</evidence>
<sequence length="494" mass="56364">MKQLLVAAMALLAIACNSPDSQGASNSESNTPVATPRAVRDNSPAESPDITLTLSGVQVGSPVSLIGHLNEQRFRADSTVVGQGGVIHFQRSEPYLPGFYYILIPQQAVVQLLIDKDQTMQLQADATDVIGTMQVEGNLENEILYQNLQFEQNQSPKFDAISSQLQGLQKGSAEYERLTAERSALIQERKAHLQGLFEQYPNTFFTSYKRAGQNPDLREPKRPDGSIDTEAQVYYFRQDFWNGVDFTDERLLRTPVIFNKLNRYITELTAQNPDSLKAATKYLMEKVVDNEATKEYLKFFANWITLKYEPTKTTLMDAEAMYVFMVQNYFTRERAFWSDSMNIYGLQQRAEEMAGSLVGHKAPNVTSFAPDGSEKTLLDLKAPYLIVYMYNPTCEHCMEQTPKLVNFYREWKSKGVDVYGIALDTDQQEWTDYIRKTGMNWTNVFDPTNRSIYGKYYVDVTPEIYVIGPDRKIIAKNIKVNQIEEVIRRDKQKG</sequence>
<organism evidence="8 9">
    <name type="scientific">Phaeodactylibacter xiamenensis</name>
    <dbReference type="NCBI Taxonomy" id="1524460"/>
    <lineage>
        <taxon>Bacteria</taxon>
        <taxon>Pseudomonadati</taxon>
        <taxon>Bacteroidota</taxon>
        <taxon>Saprospiria</taxon>
        <taxon>Saprospirales</taxon>
        <taxon>Haliscomenobacteraceae</taxon>
        <taxon>Phaeodactylibacter</taxon>
    </lineage>
</organism>
<dbReference type="InterPro" id="IPR013766">
    <property type="entry name" value="Thioredoxin_domain"/>
</dbReference>
<dbReference type="PANTHER" id="PTHR42852:SF6">
    <property type="entry name" value="THIOL:DISULFIDE INTERCHANGE PROTEIN DSBE"/>
    <property type="match status" value="1"/>
</dbReference>
<dbReference type="GO" id="GO:0016491">
    <property type="term" value="F:oxidoreductase activity"/>
    <property type="evidence" value="ECO:0007669"/>
    <property type="project" value="InterPro"/>
</dbReference>
<keyword evidence="4" id="KW-0676">Redox-active center</keyword>
<gene>
    <name evidence="8" type="ORF">IX84_28400</name>
</gene>
<evidence type="ECO:0000256" key="5">
    <source>
        <dbReference type="SAM" id="MobiDB-lite"/>
    </source>
</evidence>
<dbReference type="InterPro" id="IPR033395">
    <property type="entry name" value="DUF5106"/>
</dbReference>
<dbReference type="AlphaFoldDB" id="A0A098RZ56"/>
<dbReference type="InterPro" id="IPR036249">
    <property type="entry name" value="Thioredoxin-like_sf"/>
</dbReference>
<dbReference type="PROSITE" id="PS51352">
    <property type="entry name" value="THIOREDOXIN_2"/>
    <property type="match status" value="1"/>
</dbReference>
<keyword evidence="6" id="KW-0732">Signal</keyword>
<proteinExistence type="predicted"/>
<evidence type="ECO:0000313" key="9">
    <source>
        <dbReference type="Proteomes" id="UP000029736"/>
    </source>
</evidence>
<dbReference type="SUPFAM" id="SSF52833">
    <property type="entry name" value="Thioredoxin-like"/>
    <property type="match status" value="1"/>
</dbReference>
<dbReference type="RefSeq" id="WP_238578349.1">
    <property type="nucleotide sequence ID" value="NZ_JBKAGJ010000004.1"/>
</dbReference>
<evidence type="ECO:0000256" key="3">
    <source>
        <dbReference type="ARBA" id="ARBA00023157"/>
    </source>
</evidence>